<dbReference type="KEGG" id="rain:Rai3103_14500"/>
<dbReference type="EMBL" id="CP045725">
    <property type="protein sequence ID" value="QGF24643.1"/>
    <property type="molecule type" value="Genomic_DNA"/>
</dbReference>
<organism evidence="2 3">
    <name type="scientific">Raineyella fluvialis</name>
    <dbReference type="NCBI Taxonomy" id="2662261"/>
    <lineage>
        <taxon>Bacteria</taxon>
        <taxon>Bacillati</taxon>
        <taxon>Actinomycetota</taxon>
        <taxon>Actinomycetes</taxon>
        <taxon>Propionibacteriales</taxon>
        <taxon>Propionibacteriaceae</taxon>
        <taxon>Raineyella</taxon>
    </lineage>
</organism>
<dbReference type="InterPro" id="IPR023198">
    <property type="entry name" value="PGP-like_dom2"/>
</dbReference>
<dbReference type="Pfam" id="PF00702">
    <property type="entry name" value="Hydrolase"/>
    <property type="match status" value="1"/>
</dbReference>
<dbReference type="GO" id="GO:0008967">
    <property type="term" value="F:phosphoglycolate phosphatase activity"/>
    <property type="evidence" value="ECO:0007669"/>
    <property type="project" value="TreeGrafter"/>
</dbReference>
<name>A0A5Q2FHL9_9ACTN</name>
<dbReference type="SUPFAM" id="SSF56784">
    <property type="entry name" value="HAD-like"/>
    <property type="match status" value="1"/>
</dbReference>
<dbReference type="NCBIfam" id="TIGR01549">
    <property type="entry name" value="HAD-SF-IA-v1"/>
    <property type="match status" value="1"/>
</dbReference>
<keyword evidence="3" id="KW-1185">Reference proteome</keyword>
<dbReference type="GO" id="GO:0005829">
    <property type="term" value="C:cytosol"/>
    <property type="evidence" value="ECO:0007669"/>
    <property type="project" value="TreeGrafter"/>
</dbReference>
<reference evidence="2 3" key="1">
    <citation type="submission" date="2019-10" db="EMBL/GenBank/DDBJ databases">
        <title>Genomic analysis of Raineyella sp. CBA3103.</title>
        <authorList>
            <person name="Roh S.W."/>
        </authorList>
    </citation>
    <scope>NUCLEOTIDE SEQUENCE [LARGE SCALE GENOMIC DNA]</scope>
    <source>
        <strain evidence="2 3">CBA3103</strain>
    </source>
</reference>
<evidence type="ECO:0000313" key="2">
    <source>
        <dbReference type="EMBL" id="QGF24643.1"/>
    </source>
</evidence>
<dbReference type="InterPro" id="IPR023214">
    <property type="entry name" value="HAD_sf"/>
</dbReference>
<protein>
    <submittedName>
        <fullName evidence="2">HAD-IA family hydrolase</fullName>
    </submittedName>
</protein>
<dbReference type="Gene3D" id="1.10.150.240">
    <property type="entry name" value="Putative phosphatase, domain 2"/>
    <property type="match status" value="1"/>
</dbReference>
<accession>A0A5Q2FHL9</accession>
<dbReference type="Proteomes" id="UP000386847">
    <property type="component" value="Chromosome"/>
</dbReference>
<keyword evidence="2" id="KW-0378">Hydrolase</keyword>
<dbReference type="InterPro" id="IPR036412">
    <property type="entry name" value="HAD-like_sf"/>
</dbReference>
<dbReference type="GO" id="GO:0006281">
    <property type="term" value="P:DNA repair"/>
    <property type="evidence" value="ECO:0007669"/>
    <property type="project" value="TreeGrafter"/>
</dbReference>
<dbReference type="SFLD" id="SFLDS00003">
    <property type="entry name" value="Haloacid_Dehalogenase"/>
    <property type="match status" value="1"/>
</dbReference>
<dbReference type="NCBIfam" id="TIGR01509">
    <property type="entry name" value="HAD-SF-IA-v3"/>
    <property type="match status" value="1"/>
</dbReference>
<sequence>MVCSKDEGSSEAPRSGPGRQPVVHARTGENERVGTHSIIWDMGGTLIDTYPSVDRTLASVVTGRGYAVTQAEVARMTRRAIASAMDELAQRFDIPHEEFDAAYSALKRSWASTPPPLMAGAREVIAHVRSVGGLNIVVTNRDRASASALLAATGLAIDDLVCPGDGFPRKPDPGMYRAVLERNGLDPGDCLAVGDRAIDAVASEQVGIRCVILETPGIPVAGDGDRITELGALIPALAQKPSR</sequence>
<dbReference type="PANTHER" id="PTHR43434">
    <property type="entry name" value="PHOSPHOGLYCOLATE PHOSPHATASE"/>
    <property type="match status" value="1"/>
</dbReference>
<dbReference type="PANTHER" id="PTHR43434:SF25">
    <property type="entry name" value="PHOSPHOGLYCOLATE PHOSPHATASE"/>
    <property type="match status" value="1"/>
</dbReference>
<gene>
    <name evidence="2" type="ORF">Rai3103_14500</name>
</gene>
<evidence type="ECO:0000313" key="3">
    <source>
        <dbReference type="Proteomes" id="UP000386847"/>
    </source>
</evidence>
<dbReference type="InterPro" id="IPR006439">
    <property type="entry name" value="HAD-SF_hydro_IA"/>
</dbReference>
<dbReference type="InterPro" id="IPR050155">
    <property type="entry name" value="HAD-like_hydrolase_sf"/>
</dbReference>
<dbReference type="SFLD" id="SFLDG01129">
    <property type="entry name" value="C1.5:_HAD__Beta-PGM__Phosphata"/>
    <property type="match status" value="1"/>
</dbReference>
<dbReference type="Gene3D" id="3.40.50.1000">
    <property type="entry name" value="HAD superfamily/HAD-like"/>
    <property type="match status" value="1"/>
</dbReference>
<evidence type="ECO:0000256" key="1">
    <source>
        <dbReference type="SAM" id="MobiDB-lite"/>
    </source>
</evidence>
<proteinExistence type="predicted"/>
<dbReference type="AlphaFoldDB" id="A0A5Q2FHL9"/>
<feature type="region of interest" description="Disordered" evidence="1">
    <location>
        <begin position="1"/>
        <end position="28"/>
    </location>
</feature>